<proteinExistence type="predicted"/>
<evidence type="ECO:0000313" key="2">
    <source>
        <dbReference type="EnsemblMetazoa" id="XP_030851420"/>
    </source>
</evidence>
<dbReference type="EnsemblMetazoa" id="XM_030995560">
    <property type="protein sequence ID" value="XP_030851420"/>
    <property type="gene ID" value="LOC105438239"/>
</dbReference>
<dbReference type="InterPro" id="IPR036055">
    <property type="entry name" value="LDL_receptor-like_sf"/>
</dbReference>
<evidence type="ECO:0000313" key="3">
    <source>
        <dbReference type="Proteomes" id="UP000007110"/>
    </source>
</evidence>
<dbReference type="KEGG" id="spu:105438239"/>
<reference evidence="3" key="1">
    <citation type="submission" date="2015-02" db="EMBL/GenBank/DDBJ databases">
        <title>Genome sequencing for Strongylocentrotus purpuratus.</title>
        <authorList>
            <person name="Murali S."/>
            <person name="Liu Y."/>
            <person name="Vee V."/>
            <person name="English A."/>
            <person name="Wang M."/>
            <person name="Skinner E."/>
            <person name="Han Y."/>
            <person name="Muzny D.M."/>
            <person name="Worley K.C."/>
            <person name="Gibbs R.A."/>
        </authorList>
    </citation>
    <scope>NUCLEOTIDE SEQUENCE</scope>
</reference>
<sequence>MFQYLYLYYDDDKFQIGTGNDPSDIQSVITTIHGLIDYSYYDVYVDTDEMWIAVIGGNASARIEMDVEIISVDLSNLLQCRTSGISFTTNDLCDGVFKCPDFADEAQCSHPSTFLLENENHTITFPDIYEQMYNASFLKTNSANGFRVKFLAIYLECYAHEYGYTNYCDDANIQIGTGNDTTNSQSIVKTVRAYTSYEDDVYVGSNEMWITVVGFLRYRPYTFYGRVEIEVTPISLSSMSLCSNSDKLLLQGEICDGTYQCDDYWDEKSCSK</sequence>
<evidence type="ECO:0000256" key="1">
    <source>
        <dbReference type="ARBA" id="ARBA00023157"/>
    </source>
</evidence>
<dbReference type="GeneID" id="105438239"/>
<dbReference type="AlphaFoldDB" id="A0A7M7PH69"/>
<dbReference type="InParanoid" id="A0A7M7PH69"/>
<organism evidence="2 3">
    <name type="scientific">Strongylocentrotus purpuratus</name>
    <name type="common">Purple sea urchin</name>
    <dbReference type="NCBI Taxonomy" id="7668"/>
    <lineage>
        <taxon>Eukaryota</taxon>
        <taxon>Metazoa</taxon>
        <taxon>Echinodermata</taxon>
        <taxon>Eleutherozoa</taxon>
        <taxon>Echinozoa</taxon>
        <taxon>Echinoidea</taxon>
        <taxon>Euechinoidea</taxon>
        <taxon>Echinacea</taxon>
        <taxon>Camarodonta</taxon>
        <taxon>Echinidea</taxon>
        <taxon>Strongylocentrotidae</taxon>
        <taxon>Strongylocentrotus</taxon>
    </lineage>
</organism>
<reference evidence="2" key="2">
    <citation type="submission" date="2021-01" db="UniProtKB">
        <authorList>
            <consortium name="EnsemblMetazoa"/>
        </authorList>
    </citation>
    <scope>IDENTIFICATION</scope>
</reference>
<dbReference type="RefSeq" id="XP_030851420.1">
    <property type="nucleotide sequence ID" value="XM_030995560.1"/>
</dbReference>
<dbReference type="SUPFAM" id="SSF57424">
    <property type="entry name" value="LDL receptor-like module"/>
    <property type="match status" value="1"/>
</dbReference>
<protein>
    <submittedName>
        <fullName evidence="2">Uncharacterized protein</fullName>
    </submittedName>
</protein>
<keyword evidence="1" id="KW-1015">Disulfide bond</keyword>
<accession>A0A7M7PH69</accession>
<keyword evidence="3" id="KW-1185">Reference proteome</keyword>
<name>A0A7M7PH69_STRPU</name>
<dbReference type="Proteomes" id="UP000007110">
    <property type="component" value="Unassembled WGS sequence"/>
</dbReference>